<evidence type="ECO:0000256" key="7">
    <source>
        <dbReference type="ARBA" id="ARBA00022989"/>
    </source>
</evidence>
<evidence type="ECO:0000256" key="5">
    <source>
        <dbReference type="ARBA" id="ARBA00022801"/>
    </source>
</evidence>
<dbReference type="InterPro" id="IPR039731">
    <property type="entry name" value="Rce1"/>
</dbReference>
<evidence type="ECO:0000313" key="14">
    <source>
        <dbReference type="EMBL" id="KPV75600.1"/>
    </source>
</evidence>
<feature type="region of interest" description="Disordered" evidence="11">
    <location>
        <begin position="37"/>
        <end position="60"/>
    </location>
</feature>
<dbReference type="OrthoDB" id="271604at2759"/>
<keyword evidence="5" id="KW-0378">Hydrolase</keyword>
<feature type="transmembrane region" description="Helical" evidence="12">
    <location>
        <begin position="129"/>
        <end position="152"/>
    </location>
</feature>
<evidence type="ECO:0000256" key="10">
    <source>
        <dbReference type="ARBA" id="ARBA00049729"/>
    </source>
</evidence>
<dbReference type="OMA" id="CNIMGVP"/>
<dbReference type="GO" id="GO:0071586">
    <property type="term" value="P:CAAX-box protein processing"/>
    <property type="evidence" value="ECO:0007669"/>
    <property type="project" value="InterPro"/>
</dbReference>
<feature type="transmembrane region" description="Helical" evidence="12">
    <location>
        <begin position="302"/>
        <end position="320"/>
    </location>
</feature>
<dbReference type="EMBL" id="KQ474078">
    <property type="protein sequence ID" value="KPV75600.1"/>
    <property type="molecule type" value="Genomic_DNA"/>
</dbReference>
<dbReference type="RefSeq" id="XP_018271649.1">
    <property type="nucleotide sequence ID" value="XM_018416895.1"/>
</dbReference>
<dbReference type="PANTHER" id="PTHR13046:SF0">
    <property type="entry name" value="CAAX PRENYL PROTEASE 2"/>
    <property type="match status" value="1"/>
</dbReference>
<keyword evidence="15" id="KW-1185">Reference proteome</keyword>
<dbReference type="GO" id="GO:0005789">
    <property type="term" value="C:endoplasmic reticulum membrane"/>
    <property type="evidence" value="ECO:0007669"/>
    <property type="project" value="UniProtKB-SubCell"/>
</dbReference>
<reference evidence="14 15" key="1">
    <citation type="journal article" date="2015" name="Front. Microbiol.">
        <title>Genome sequence of the plant growth promoting endophytic yeast Rhodotorula graminis WP1.</title>
        <authorList>
            <person name="Firrincieli A."/>
            <person name="Otillar R."/>
            <person name="Salamov A."/>
            <person name="Schmutz J."/>
            <person name="Khan Z."/>
            <person name="Redman R.S."/>
            <person name="Fleck N.D."/>
            <person name="Lindquist E."/>
            <person name="Grigoriev I.V."/>
            <person name="Doty S.L."/>
        </authorList>
    </citation>
    <scope>NUCLEOTIDE SEQUENCE [LARGE SCALE GENOMIC DNA]</scope>
    <source>
        <strain evidence="14 15">WP1</strain>
    </source>
</reference>
<feature type="transmembrane region" description="Helical" evidence="12">
    <location>
        <begin position="6"/>
        <end position="27"/>
    </location>
</feature>
<comment type="subcellular location">
    <subcellularLocation>
        <location evidence="1">Endoplasmic reticulum membrane</location>
        <topology evidence="1">Multi-pass membrane protein</topology>
    </subcellularLocation>
</comment>
<dbReference type="InterPro" id="IPR003675">
    <property type="entry name" value="Rce1/LyrA-like_dom"/>
</dbReference>
<dbReference type="STRING" id="578459.A0A194S512"/>
<keyword evidence="8 12" id="KW-0472">Membrane</keyword>
<name>A0A194S512_RHOGW</name>
<dbReference type="PANTHER" id="PTHR13046">
    <property type="entry name" value="PROTEASE U48 CAAX PRENYL PROTEASE RCE1"/>
    <property type="match status" value="1"/>
</dbReference>
<evidence type="ECO:0000313" key="15">
    <source>
        <dbReference type="Proteomes" id="UP000053890"/>
    </source>
</evidence>
<keyword evidence="4 12" id="KW-0812">Transmembrane</keyword>
<evidence type="ECO:0000256" key="12">
    <source>
        <dbReference type="SAM" id="Phobius"/>
    </source>
</evidence>
<evidence type="ECO:0000256" key="4">
    <source>
        <dbReference type="ARBA" id="ARBA00022692"/>
    </source>
</evidence>
<keyword evidence="7 12" id="KW-1133">Transmembrane helix</keyword>
<evidence type="ECO:0000256" key="2">
    <source>
        <dbReference type="ARBA" id="ARBA00006897"/>
    </source>
</evidence>
<dbReference type="Proteomes" id="UP000053890">
    <property type="component" value="Unassembled WGS sequence"/>
</dbReference>
<accession>A0A194S512</accession>
<proteinExistence type="inferred from homology"/>
<evidence type="ECO:0000256" key="1">
    <source>
        <dbReference type="ARBA" id="ARBA00004477"/>
    </source>
</evidence>
<evidence type="ECO:0000256" key="11">
    <source>
        <dbReference type="SAM" id="MobiDB-lite"/>
    </source>
</evidence>
<protein>
    <recommendedName>
        <fullName evidence="10">intramembrane prenyl-peptidase Rce1</fullName>
        <ecNumber evidence="10">3.4.26.1</ecNumber>
    </recommendedName>
</protein>
<feature type="domain" description="CAAX prenyl protease 2/Lysostaphin resistance protein A-like" evidence="13">
    <location>
        <begin position="177"/>
        <end position="285"/>
    </location>
</feature>
<dbReference type="AlphaFoldDB" id="A0A194S512"/>
<dbReference type="EC" id="3.4.26.1" evidence="10"/>
<feature type="transmembrane region" description="Helical" evidence="12">
    <location>
        <begin position="68"/>
        <end position="88"/>
    </location>
</feature>
<gene>
    <name evidence="14" type="ORF">RHOBADRAFT_53561</name>
</gene>
<organism evidence="14 15">
    <name type="scientific">Rhodotorula graminis (strain WP1)</name>
    <dbReference type="NCBI Taxonomy" id="578459"/>
    <lineage>
        <taxon>Eukaryota</taxon>
        <taxon>Fungi</taxon>
        <taxon>Dikarya</taxon>
        <taxon>Basidiomycota</taxon>
        <taxon>Pucciniomycotina</taxon>
        <taxon>Microbotryomycetes</taxon>
        <taxon>Sporidiobolales</taxon>
        <taxon>Sporidiobolaceae</taxon>
        <taxon>Rhodotorula</taxon>
    </lineage>
</organism>
<dbReference type="GeneID" id="28977343"/>
<dbReference type="GO" id="GO:0004222">
    <property type="term" value="F:metalloendopeptidase activity"/>
    <property type="evidence" value="ECO:0007669"/>
    <property type="project" value="InterPro"/>
</dbReference>
<sequence length="335" mass="36276">MPLLSPTSTLLCSSAFTTAYLGSIYLLPSTRVSLAQQPAPADPQDVATSVSAAAPDRRDRNHPSVIKARLVAVSLASAASCAALPAVLQHAAPATYPSYRAAIPAAVRLLGLSLPSSFSTSSSTRWADLARLVACPLGLTASLFAGSLYILALDGDLPGQARGRSWASWTAKFGGWKGVRNYILAPLTEELSFRSCVVAASFLGGWSRRKLVFVTPLWFGLAHVHHAWETYLAGGRTRKALIQGVLQSTFQFVYTTLFGWFATFLFLRTGSVVPPFLAHVFCNAMGVPQLAWALKVWPEKRLSLWATYLGGIGTFIYGFWRWTDPVLFGGSVYWP</sequence>
<keyword evidence="6" id="KW-0256">Endoplasmic reticulum</keyword>
<feature type="transmembrane region" description="Helical" evidence="12">
    <location>
        <begin position="248"/>
        <end position="267"/>
    </location>
</feature>
<evidence type="ECO:0000256" key="9">
    <source>
        <dbReference type="ARBA" id="ARBA00047280"/>
    </source>
</evidence>
<comment type="catalytic activity">
    <reaction evidence="9">
        <text>Hydrolyzes the peptide bond -P2-(S-farnesyl or geranylgeranyl)C-P1'-P2'-P3'-COOH where P1' and P2' are amino acids with aliphatic sidechains and P3' is any C-terminal residue.</text>
        <dbReference type="EC" id="3.4.26.1"/>
    </reaction>
</comment>
<evidence type="ECO:0000256" key="6">
    <source>
        <dbReference type="ARBA" id="ARBA00022824"/>
    </source>
</evidence>
<evidence type="ECO:0000259" key="13">
    <source>
        <dbReference type="Pfam" id="PF02517"/>
    </source>
</evidence>
<dbReference type="Pfam" id="PF02517">
    <property type="entry name" value="Rce1-like"/>
    <property type="match status" value="1"/>
</dbReference>
<keyword evidence="3" id="KW-0645">Protease</keyword>
<evidence type="ECO:0000256" key="8">
    <source>
        <dbReference type="ARBA" id="ARBA00023136"/>
    </source>
</evidence>
<comment type="similarity">
    <text evidence="2">Belongs to the peptidase U48 family.</text>
</comment>
<evidence type="ECO:0000256" key="3">
    <source>
        <dbReference type="ARBA" id="ARBA00022670"/>
    </source>
</evidence>